<organism evidence="1 2">
    <name type="scientific">Cetraspora pellucida</name>
    <dbReference type="NCBI Taxonomy" id="1433469"/>
    <lineage>
        <taxon>Eukaryota</taxon>
        <taxon>Fungi</taxon>
        <taxon>Fungi incertae sedis</taxon>
        <taxon>Mucoromycota</taxon>
        <taxon>Glomeromycotina</taxon>
        <taxon>Glomeromycetes</taxon>
        <taxon>Diversisporales</taxon>
        <taxon>Gigasporaceae</taxon>
        <taxon>Cetraspora</taxon>
    </lineage>
</organism>
<evidence type="ECO:0000313" key="1">
    <source>
        <dbReference type="EMBL" id="CAG8727424.1"/>
    </source>
</evidence>
<sequence length="145" mass="17008">MSQKEYKSVYGYEHNYPQSKTIKCKARLYTFIYNILEKGIYPSSSILQQTAKPKQYKVSDKYKIKTTWGKLKQEITIIASINYVDQKPIYKIQWTDKITCQEKEIQLNKSSSNATSLFSMEYNKGKKTEYSGLEIFSLQLEPVEK</sequence>
<protein>
    <submittedName>
        <fullName evidence="1">14885_t:CDS:1</fullName>
    </submittedName>
</protein>
<keyword evidence="2" id="KW-1185">Reference proteome</keyword>
<name>A0ACA9PXW8_9GLOM</name>
<reference evidence="1" key="1">
    <citation type="submission" date="2021-06" db="EMBL/GenBank/DDBJ databases">
        <authorList>
            <person name="Kallberg Y."/>
            <person name="Tangrot J."/>
            <person name="Rosling A."/>
        </authorList>
    </citation>
    <scope>NUCLEOTIDE SEQUENCE</scope>
    <source>
        <strain evidence="1">28 12/20/2015</strain>
    </source>
</reference>
<gene>
    <name evidence="1" type="ORF">SPELUC_LOCUS12854</name>
</gene>
<accession>A0ACA9PXW8</accession>
<feature type="non-terminal residue" evidence="1">
    <location>
        <position position="145"/>
    </location>
</feature>
<proteinExistence type="predicted"/>
<evidence type="ECO:0000313" key="2">
    <source>
        <dbReference type="Proteomes" id="UP000789366"/>
    </source>
</evidence>
<dbReference type="EMBL" id="CAJVPW010031840">
    <property type="protein sequence ID" value="CAG8727424.1"/>
    <property type="molecule type" value="Genomic_DNA"/>
</dbReference>
<dbReference type="Proteomes" id="UP000789366">
    <property type="component" value="Unassembled WGS sequence"/>
</dbReference>
<comment type="caution">
    <text evidence="1">The sequence shown here is derived from an EMBL/GenBank/DDBJ whole genome shotgun (WGS) entry which is preliminary data.</text>
</comment>